<dbReference type="NCBIfam" id="TIGR00336">
    <property type="entry name" value="pyrE"/>
    <property type="match status" value="1"/>
</dbReference>
<proteinExistence type="inferred from homology"/>
<evidence type="ECO:0000256" key="3">
    <source>
        <dbReference type="ARBA" id="ARBA00022676"/>
    </source>
</evidence>
<dbReference type="AlphaFoldDB" id="A0A1Q2L159"/>
<comment type="cofactor">
    <cofactor evidence="6">
        <name>Mg(2+)</name>
        <dbReference type="ChEBI" id="CHEBI:18420"/>
    </cofactor>
</comment>
<dbReference type="InterPro" id="IPR029057">
    <property type="entry name" value="PRTase-like"/>
</dbReference>
<dbReference type="GO" id="GO:0019856">
    <property type="term" value="P:pyrimidine nucleobase biosynthetic process"/>
    <property type="evidence" value="ECO:0007669"/>
    <property type="project" value="TreeGrafter"/>
</dbReference>
<comment type="subunit">
    <text evidence="6">Homodimer.</text>
</comment>
<evidence type="ECO:0000313" key="9">
    <source>
        <dbReference type="Proteomes" id="UP000188184"/>
    </source>
</evidence>
<dbReference type="EMBL" id="CP019640">
    <property type="protein sequence ID" value="AQQ53777.1"/>
    <property type="molecule type" value="Genomic_DNA"/>
</dbReference>
<evidence type="ECO:0000256" key="5">
    <source>
        <dbReference type="ARBA" id="ARBA00022975"/>
    </source>
</evidence>
<accession>A0A1Q2L159</accession>
<feature type="binding site" evidence="6">
    <location>
        <position position="124"/>
    </location>
    <ligand>
        <name>orotate</name>
        <dbReference type="ChEBI" id="CHEBI:30839"/>
    </ligand>
</feature>
<feature type="binding site" evidence="6">
    <location>
        <position position="100"/>
    </location>
    <ligand>
        <name>5-phospho-alpha-D-ribose 1-diphosphate</name>
        <dbReference type="ChEBI" id="CHEBI:58017"/>
        <note>ligand shared between dimeric partners</note>
    </ligand>
</feature>
<comment type="function">
    <text evidence="6">Catalyzes the transfer of a ribosyl phosphate group from 5-phosphoribose 1-diphosphate to orotate, leading to the formation of orotidine monophosphate (OMP).</text>
</comment>
<keyword evidence="4 6" id="KW-0808">Transferase</keyword>
<dbReference type="PANTHER" id="PTHR19278:SF9">
    <property type="entry name" value="URIDINE 5'-MONOPHOSPHATE SYNTHASE"/>
    <property type="match status" value="1"/>
</dbReference>
<reference evidence="8 9" key="1">
    <citation type="submission" date="2017-02" db="EMBL/GenBank/DDBJ databases">
        <title>The complete genomic sequence of a novel cold adapted crude oil-degrading bacterium Planococcus qaidamina Y42.</title>
        <authorList>
            <person name="Yang R."/>
        </authorList>
    </citation>
    <scope>NUCLEOTIDE SEQUENCE [LARGE SCALE GENOMIC DNA]</scope>
    <source>
        <strain evidence="8 9">Y42</strain>
    </source>
</reference>
<dbReference type="GO" id="GO:0044205">
    <property type="term" value="P:'de novo' UMP biosynthetic process"/>
    <property type="evidence" value="ECO:0007669"/>
    <property type="project" value="UniProtKB-UniRule"/>
</dbReference>
<dbReference type="Pfam" id="PF00156">
    <property type="entry name" value="Pribosyltran"/>
    <property type="match status" value="1"/>
</dbReference>
<keyword evidence="5 6" id="KW-0665">Pyrimidine biosynthesis</keyword>
<sequence>MKQKIARALLEIGAVELRPDDPFTWSSGLKSPIYCDNRLTMAYPAVRKEIAEGLAELIRTAYPEAEVIAGTATAGIPHAAWVSDLLNLPMVYVRSKPKEHGRGNQIEGKIEAGQKAIIIEDLISKGGSSIQAANALKEAGFEVLGIAAIFTYGLPAATEAIRTAGFEAHTLSDFHALIEEAEKTGRISSEQLAVLTDWHNQLAVEPAKS</sequence>
<comment type="caution">
    <text evidence="6">Lacks conserved residue(s) required for the propagation of feature annotation.</text>
</comment>
<dbReference type="KEGG" id="pmar:B0X71_12240"/>
<feature type="binding site" evidence="6">
    <location>
        <position position="94"/>
    </location>
    <ligand>
        <name>5-phospho-alpha-D-ribose 1-diphosphate</name>
        <dbReference type="ChEBI" id="CHEBI:58017"/>
        <note>ligand shared between dimeric partners</note>
    </ligand>
</feature>
<gene>
    <name evidence="6" type="primary">pyrE</name>
    <name evidence="8" type="ORF">B0X71_12240</name>
</gene>
<keyword evidence="3 6" id="KW-0328">Glycosyltransferase</keyword>
<dbReference type="Proteomes" id="UP000188184">
    <property type="component" value="Chromosome"/>
</dbReference>
<evidence type="ECO:0000256" key="2">
    <source>
        <dbReference type="ARBA" id="ARBA00011971"/>
    </source>
</evidence>
<name>A0A1Q2L159_9BACL</name>
<keyword evidence="9" id="KW-1185">Reference proteome</keyword>
<comment type="similarity">
    <text evidence="6">Belongs to the purine/pyrimidine phosphoribosyltransferase family. PyrE subfamily.</text>
</comment>
<dbReference type="GO" id="GO:0000287">
    <property type="term" value="F:magnesium ion binding"/>
    <property type="evidence" value="ECO:0007669"/>
    <property type="project" value="UniProtKB-UniRule"/>
</dbReference>
<dbReference type="Gene3D" id="3.40.50.2020">
    <property type="match status" value="1"/>
</dbReference>
<dbReference type="SUPFAM" id="SSF53271">
    <property type="entry name" value="PRTase-like"/>
    <property type="match status" value="1"/>
</dbReference>
<evidence type="ECO:0000256" key="4">
    <source>
        <dbReference type="ARBA" id="ARBA00022679"/>
    </source>
</evidence>
<feature type="binding site" evidence="6">
    <location>
        <position position="98"/>
    </location>
    <ligand>
        <name>5-phospho-alpha-D-ribose 1-diphosphate</name>
        <dbReference type="ChEBI" id="CHEBI:58017"/>
        <note>ligand shared between dimeric partners</note>
    </ligand>
</feature>
<evidence type="ECO:0000259" key="7">
    <source>
        <dbReference type="Pfam" id="PF00156"/>
    </source>
</evidence>
<dbReference type="PANTHER" id="PTHR19278">
    <property type="entry name" value="OROTATE PHOSPHORIBOSYLTRANSFERASE"/>
    <property type="match status" value="1"/>
</dbReference>
<organism evidence="8 9">
    <name type="scientific">Planococcus lenghuensis</name>
    <dbReference type="NCBI Taxonomy" id="2213202"/>
    <lineage>
        <taxon>Bacteria</taxon>
        <taxon>Bacillati</taxon>
        <taxon>Bacillota</taxon>
        <taxon>Bacilli</taxon>
        <taxon>Bacillales</taxon>
        <taxon>Caryophanaceae</taxon>
        <taxon>Planococcus</taxon>
    </lineage>
</organism>
<evidence type="ECO:0000256" key="1">
    <source>
        <dbReference type="ARBA" id="ARBA00004889"/>
    </source>
</evidence>
<evidence type="ECO:0000256" key="6">
    <source>
        <dbReference type="HAMAP-Rule" id="MF_01208"/>
    </source>
</evidence>
<dbReference type="CDD" id="cd06223">
    <property type="entry name" value="PRTases_typeI"/>
    <property type="match status" value="1"/>
</dbReference>
<dbReference type="HAMAP" id="MF_01208">
    <property type="entry name" value="PyrE"/>
    <property type="match status" value="1"/>
</dbReference>
<feature type="domain" description="Phosphoribosyltransferase" evidence="7">
    <location>
        <begin position="44"/>
        <end position="150"/>
    </location>
</feature>
<dbReference type="GO" id="GO:0004588">
    <property type="term" value="F:orotate phosphoribosyltransferase activity"/>
    <property type="evidence" value="ECO:0007669"/>
    <property type="project" value="UniProtKB-UniRule"/>
</dbReference>
<dbReference type="InterPro" id="IPR023031">
    <property type="entry name" value="OPRT"/>
</dbReference>
<dbReference type="RefSeq" id="WP_077589675.1">
    <property type="nucleotide sequence ID" value="NZ_CP019640.1"/>
</dbReference>
<comment type="pathway">
    <text evidence="1 6">Pyrimidine metabolism; UMP biosynthesis via de novo pathway; UMP from orotate: step 1/2.</text>
</comment>
<evidence type="ECO:0000313" key="8">
    <source>
        <dbReference type="EMBL" id="AQQ53777.1"/>
    </source>
</evidence>
<feature type="binding site" description="in other chain" evidence="6">
    <location>
        <begin position="120"/>
        <end position="128"/>
    </location>
    <ligand>
        <name>5-phospho-alpha-D-ribose 1-diphosphate</name>
        <dbReference type="ChEBI" id="CHEBI:58017"/>
        <note>ligand shared between dimeric partners</note>
    </ligand>
</feature>
<dbReference type="InterPro" id="IPR004467">
    <property type="entry name" value="Or_phspho_trans_dom"/>
</dbReference>
<dbReference type="UniPathway" id="UPA00070">
    <property type="reaction ID" value="UER00119"/>
</dbReference>
<dbReference type="OrthoDB" id="9802134at2"/>
<dbReference type="InterPro" id="IPR000836">
    <property type="entry name" value="PRTase_dom"/>
</dbReference>
<protein>
    <recommendedName>
        <fullName evidence="2 6">Orotate phosphoribosyltransferase</fullName>
        <shortName evidence="6">OPRT</shortName>
        <shortName evidence="6">OPRTase</shortName>
        <ecNumber evidence="2 6">2.4.2.10</ecNumber>
    </recommendedName>
</protein>
<keyword evidence="6" id="KW-0460">Magnesium</keyword>
<comment type="catalytic activity">
    <reaction evidence="6">
        <text>orotidine 5'-phosphate + diphosphate = orotate + 5-phospho-alpha-D-ribose 1-diphosphate</text>
        <dbReference type="Rhea" id="RHEA:10380"/>
        <dbReference type="ChEBI" id="CHEBI:30839"/>
        <dbReference type="ChEBI" id="CHEBI:33019"/>
        <dbReference type="ChEBI" id="CHEBI:57538"/>
        <dbReference type="ChEBI" id="CHEBI:58017"/>
        <dbReference type="EC" id="2.4.2.10"/>
    </reaction>
</comment>
<dbReference type="EC" id="2.4.2.10" evidence="2 6"/>